<dbReference type="PROSITE" id="PS00138">
    <property type="entry name" value="SUBTILASE_SER"/>
    <property type="match status" value="1"/>
</dbReference>
<dbReference type="eggNOG" id="KOG1153">
    <property type="taxonomic scope" value="Eukaryota"/>
</dbReference>
<evidence type="ECO:0000256" key="2">
    <source>
        <dbReference type="ARBA" id="ARBA00022670"/>
    </source>
</evidence>
<dbReference type="InterPro" id="IPR022398">
    <property type="entry name" value="Peptidase_S8_His-AS"/>
</dbReference>
<evidence type="ECO:0000256" key="5">
    <source>
        <dbReference type="PROSITE-ProRule" id="PRU01240"/>
    </source>
</evidence>
<dbReference type="PANTHER" id="PTHR43806">
    <property type="entry name" value="PEPTIDASE S8"/>
    <property type="match status" value="1"/>
</dbReference>
<dbReference type="InterPro" id="IPR050131">
    <property type="entry name" value="Peptidase_S8_subtilisin-like"/>
</dbReference>
<feature type="chain" id="PRO_5003852771" evidence="7">
    <location>
        <begin position="24"/>
        <end position="425"/>
    </location>
</feature>
<feature type="active site" description="Charge relay system" evidence="5">
    <location>
        <position position="179"/>
    </location>
</feature>
<keyword evidence="2 5" id="KW-0645">Protease</keyword>
<gene>
    <name evidence="9" type="ORF">MBM_04392</name>
</gene>
<comment type="similarity">
    <text evidence="1 5 6">Belongs to the peptidase S8 family.</text>
</comment>
<dbReference type="PROSITE" id="PS00136">
    <property type="entry name" value="SUBTILASE_ASP"/>
    <property type="match status" value="1"/>
</dbReference>
<dbReference type="CDD" id="cd04077">
    <property type="entry name" value="Peptidases_S8_PCSK9_ProteinaseK_like"/>
    <property type="match status" value="1"/>
</dbReference>
<dbReference type="InterPro" id="IPR000209">
    <property type="entry name" value="Peptidase_S8/S53_dom"/>
</dbReference>
<protein>
    <submittedName>
        <fullName evidence="9">Subtilase</fullName>
    </submittedName>
</protein>
<keyword evidence="7" id="KW-0732">Signal</keyword>
<dbReference type="GeneID" id="18760327"/>
<organism evidence="9 10">
    <name type="scientific">Marssonina brunnea f. sp. multigermtubi (strain MB_m1)</name>
    <name type="common">Marssonina leaf spot fungus</name>
    <dbReference type="NCBI Taxonomy" id="1072389"/>
    <lineage>
        <taxon>Eukaryota</taxon>
        <taxon>Fungi</taxon>
        <taxon>Dikarya</taxon>
        <taxon>Ascomycota</taxon>
        <taxon>Pezizomycotina</taxon>
        <taxon>Leotiomycetes</taxon>
        <taxon>Helotiales</taxon>
        <taxon>Drepanopezizaceae</taxon>
        <taxon>Drepanopeziza</taxon>
    </lineage>
</organism>
<sequence length="425" mass="43812">MFSRPSLLRCLALWLTGSTLVQSAPAPHTGGPALNGIGVPIHNPEAKNIVANRYIVVYNDDCSDEMVEEHQLHMSVALKKRNLNKRALDGRMMSTSIAPFAMQGWRGTCLDADDEMMLDIASMKGVKYIEADTVVKIDALVSQPAAPDALSRISHANPGGSGYVFDNSAGAGITVYVVDTGILTSHQEYAGRASWGANFVNDIDEDENGHGTHVAGSVGGATFGVAKQAQLVAVKTLDAEGAGTNSGVLAGLNFVETDVTARGLGGKAIMNMSIGGSKSAALNAAVEALTRAGVTVVVAAGNEGQDSANVSPASSPSAITVGAIDETDTIAEFSNFGPYVDIFAPGVQVQSAGIRGDSSTQVLSGTSMACPHIAGLAAYLMNLENLEAPEDVKARIKQLAASTGAAVKGANQETTTLIAYNGDGF</sequence>
<name>K1WWS1_MARBU</name>
<dbReference type="OrthoDB" id="206201at2759"/>
<dbReference type="InterPro" id="IPR034193">
    <property type="entry name" value="PCSK9_ProteinaseK-like"/>
</dbReference>
<evidence type="ECO:0000256" key="3">
    <source>
        <dbReference type="ARBA" id="ARBA00022801"/>
    </source>
</evidence>
<dbReference type="EMBL" id="JH921436">
    <property type="protein sequence ID" value="EKD17531.1"/>
    <property type="molecule type" value="Genomic_DNA"/>
</dbReference>
<evidence type="ECO:0000313" key="10">
    <source>
        <dbReference type="Proteomes" id="UP000006753"/>
    </source>
</evidence>
<keyword evidence="3 5" id="KW-0378">Hydrolase</keyword>
<feature type="active site" description="Charge relay system" evidence="5">
    <location>
        <position position="210"/>
    </location>
</feature>
<accession>K1WWS1</accession>
<dbReference type="GO" id="GO:0006508">
    <property type="term" value="P:proteolysis"/>
    <property type="evidence" value="ECO:0007669"/>
    <property type="project" value="UniProtKB-KW"/>
</dbReference>
<evidence type="ECO:0000256" key="1">
    <source>
        <dbReference type="ARBA" id="ARBA00011073"/>
    </source>
</evidence>
<dbReference type="InParanoid" id="K1WWS1"/>
<dbReference type="FunFam" id="3.40.50.200:FF:000007">
    <property type="entry name" value="Subtilisin-like serine protease"/>
    <property type="match status" value="1"/>
</dbReference>
<dbReference type="OMA" id="AQEVEYI"/>
<evidence type="ECO:0000259" key="8">
    <source>
        <dbReference type="Pfam" id="PF00082"/>
    </source>
</evidence>
<dbReference type="AlphaFoldDB" id="K1WWS1"/>
<dbReference type="Proteomes" id="UP000006753">
    <property type="component" value="Unassembled WGS sequence"/>
</dbReference>
<dbReference type="RefSeq" id="XP_007292281.1">
    <property type="nucleotide sequence ID" value="XM_007292219.1"/>
</dbReference>
<dbReference type="KEGG" id="mbe:MBM_04392"/>
<dbReference type="InterPro" id="IPR023827">
    <property type="entry name" value="Peptidase_S8_Asp-AS"/>
</dbReference>
<proteinExistence type="inferred from homology"/>
<dbReference type="Gene3D" id="3.40.50.200">
    <property type="entry name" value="Peptidase S8/S53 domain"/>
    <property type="match status" value="1"/>
</dbReference>
<evidence type="ECO:0000313" key="9">
    <source>
        <dbReference type="EMBL" id="EKD17531.1"/>
    </source>
</evidence>
<feature type="active site" description="Charge relay system" evidence="5">
    <location>
        <position position="367"/>
    </location>
</feature>
<dbReference type="PROSITE" id="PS00137">
    <property type="entry name" value="SUBTILASE_HIS"/>
    <property type="match status" value="1"/>
</dbReference>
<dbReference type="InterPro" id="IPR015500">
    <property type="entry name" value="Peptidase_S8_subtilisin-rel"/>
</dbReference>
<dbReference type="GO" id="GO:0004252">
    <property type="term" value="F:serine-type endopeptidase activity"/>
    <property type="evidence" value="ECO:0007669"/>
    <property type="project" value="UniProtKB-UniRule"/>
</dbReference>
<evidence type="ECO:0000256" key="6">
    <source>
        <dbReference type="RuleBase" id="RU003355"/>
    </source>
</evidence>
<dbReference type="SUPFAM" id="SSF54897">
    <property type="entry name" value="Protease propeptides/inhibitors"/>
    <property type="match status" value="1"/>
</dbReference>
<feature type="signal peptide" evidence="7">
    <location>
        <begin position="1"/>
        <end position="23"/>
    </location>
</feature>
<dbReference type="InterPro" id="IPR023828">
    <property type="entry name" value="Peptidase_S8_Ser-AS"/>
</dbReference>
<dbReference type="SUPFAM" id="SSF52743">
    <property type="entry name" value="Subtilisin-like"/>
    <property type="match status" value="1"/>
</dbReference>
<dbReference type="InterPro" id="IPR036852">
    <property type="entry name" value="Peptidase_S8/S53_dom_sf"/>
</dbReference>
<keyword evidence="4 5" id="KW-0720">Serine protease</keyword>
<feature type="domain" description="Peptidase S8/S53" evidence="8">
    <location>
        <begin position="170"/>
        <end position="400"/>
    </location>
</feature>
<dbReference type="Pfam" id="PF00082">
    <property type="entry name" value="Peptidase_S8"/>
    <property type="match status" value="1"/>
</dbReference>
<dbReference type="PRINTS" id="PR00723">
    <property type="entry name" value="SUBTILISIN"/>
</dbReference>
<evidence type="ECO:0000256" key="7">
    <source>
        <dbReference type="SAM" id="SignalP"/>
    </source>
</evidence>
<dbReference type="PANTHER" id="PTHR43806:SF11">
    <property type="entry name" value="CEREVISIN-RELATED"/>
    <property type="match status" value="1"/>
</dbReference>
<evidence type="ECO:0000256" key="4">
    <source>
        <dbReference type="ARBA" id="ARBA00022825"/>
    </source>
</evidence>
<keyword evidence="10" id="KW-1185">Reference proteome</keyword>
<dbReference type="HOGENOM" id="CLU_011263_1_4_1"/>
<reference evidence="9 10" key="1">
    <citation type="journal article" date="2012" name="BMC Genomics">
        <title>Sequencing the genome of Marssonina brunnea reveals fungus-poplar co-evolution.</title>
        <authorList>
            <person name="Zhu S."/>
            <person name="Cao Y.-Z."/>
            <person name="Jiang C."/>
            <person name="Tan B.-Y."/>
            <person name="Wang Z."/>
            <person name="Feng S."/>
            <person name="Zhang L."/>
            <person name="Su X.-H."/>
            <person name="Brejova B."/>
            <person name="Vinar T."/>
            <person name="Xu M."/>
            <person name="Wang M.-X."/>
            <person name="Zhang S.-G."/>
            <person name="Huang M.-R."/>
            <person name="Wu R."/>
            <person name="Zhou Y."/>
        </authorList>
    </citation>
    <scope>NUCLEOTIDE SEQUENCE [LARGE SCALE GENOMIC DNA]</scope>
    <source>
        <strain evidence="9 10">MB_m1</strain>
    </source>
</reference>
<dbReference type="PROSITE" id="PS51892">
    <property type="entry name" value="SUBTILASE"/>
    <property type="match status" value="1"/>
</dbReference>